<keyword evidence="2" id="KW-1185">Reference proteome</keyword>
<dbReference type="RefSeq" id="YP_009230005.1">
    <property type="nucleotide sequence ID" value="NC_029304.2"/>
</dbReference>
<organism evidence="1 2">
    <name type="scientific">Cnaphalocrocis medinalis granulovirus</name>
    <dbReference type="NCBI Taxonomy" id="1750712"/>
    <lineage>
        <taxon>Viruses</taxon>
        <taxon>Viruses incertae sedis</taxon>
        <taxon>Naldaviricetes</taxon>
        <taxon>Lefavirales</taxon>
        <taxon>Baculoviridae</taxon>
        <taxon>Betabaculovirus</taxon>
        <taxon>Betabaculovirus cnamedinalis</taxon>
    </lineage>
</organism>
<accession>A0A120L162</accession>
<dbReference type="OrthoDB" id="18486at10239"/>
<evidence type="ECO:0000313" key="1">
    <source>
        <dbReference type="EMBL" id="AMF83838.1"/>
    </source>
</evidence>
<sequence>MCRKVFCVTLLLFLLLINTPKAVLGGELTSTFLDLAGKVYKAVEESNTPDQACFMFYTDIEFRGESYRVCTTRGKCVPIPIEGVSSVRFLSGGRFFSVQKLYLFTMDNCKVLLDTEGYDTYNSHTTVYNDGYHNCDGFDLSSNWCSNGDFNDNVVAFLFV</sequence>
<dbReference type="Proteomes" id="UP000202719">
    <property type="component" value="Segment"/>
</dbReference>
<reference evidence="1 2" key="1">
    <citation type="journal article" date="2015" name="Virol. Sin.">
        <title>Genome sequencing and analysis of a granulovirus isolated from the Asiatic rice leafroller, Cnaphalocrocis medinalis.</title>
        <authorList>
            <person name="Zhang S."/>
            <person name="Zhu Z."/>
            <person name="Sun S."/>
            <person name="Chen Q."/>
            <person name="Deng F."/>
            <person name="Yang K."/>
        </authorList>
    </citation>
    <scope>NUCLEOTIDE SEQUENCE [LARGE SCALE GENOMIC DNA]</scope>
    <source>
        <strain evidence="1 2">Enping</strain>
    </source>
</reference>
<dbReference type="EMBL" id="KU593505">
    <property type="protein sequence ID" value="AMF83838.1"/>
    <property type="molecule type" value="Genomic_DNA"/>
</dbReference>
<protein>
    <submittedName>
        <fullName evidence="1">Uncharacterized protein</fullName>
    </submittedName>
</protein>
<dbReference type="GeneID" id="26855112"/>
<name>A0A120L162_9BBAC</name>
<dbReference type="KEGG" id="vg:26855112"/>
<gene>
    <name evidence="1" type="primary">Cnme86</name>
</gene>
<evidence type="ECO:0000313" key="2">
    <source>
        <dbReference type="Proteomes" id="UP000202719"/>
    </source>
</evidence>
<proteinExistence type="predicted"/>